<gene>
    <name evidence="1" type="ORF">DERYTH_LOCUS28267</name>
</gene>
<protein>
    <submittedName>
        <fullName evidence="1">2311_t:CDS:1</fullName>
    </submittedName>
</protein>
<dbReference type="EMBL" id="CAJVPY010069483">
    <property type="protein sequence ID" value="CAG8827317.1"/>
    <property type="molecule type" value="Genomic_DNA"/>
</dbReference>
<feature type="non-terminal residue" evidence="1">
    <location>
        <position position="1"/>
    </location>
</feature>
<organism evidence="1 2">
    <name type="scientific">Dentiscutata erythropus</name>
    <dbReference type="NCBI Taxonomy" id="1348616"/>
    <lineage>
        <taxon>Eukaryota</taxon>
        <taxon>Fungi</taxon>
        <taxon>Fungi incertae sedis</taxon>
        <taxon>Mucoromycota</taxon>
        <taxon>Glomeromycotina</taxon>
        <taxon>Glomeromycetes</taxon>
        <taxon>Diversisporales</taxon>
        <taxon>Gigasporaceae</taxon>
        <taxon>Dentiscutata</taxon>
    </lineage>
</organism>
<dbReference type="Proteomes" id="UP000789405">
    <property type="component" value="Unassembled WGS sequence"/>
</dbReference>
<name>A0A9N9KFT6_9GLOM</name>
<dbReference type="AlphaFoldDB" id="A0A9N9KFT6"/>
<keyword evidence="2" id="KW-1185">Reference proteome</keyword>
<reference evidence="1" key="1">
    <citation type="submission" date="2021-06" db="EMBL/GenBank/DDBJ databases">
        <authorList>
            <person name="Kallberg Y."/>
            <person name="Tangrot J."/>
            <person name="Rosling A."/>
        </authorList>
    </citation>
    <scope>NUCLEOTIDE SEQUENCE</scope>
    <source>
        <strain evidence="1">MA453B</strain>
    </source>
</reference>
<comment type="caution">
    <text evidence="1">The sequence shown here is derived from an EMBL/GenBank/DDBJ whole genome shotgun (WGS) entry which is preliminary data.</text>
</comment>
<evidence type="ECO:0000313" key="2">
    <source>
        <dbReference type="Proteomes" id="UP000789405"/>
    </source>
</evidence>
<evidence type="ECO:0000313" key="1">
    <source>
        <dbReference type="EMBL" id="CAG8827317.1"/>
    </source>
</evidence>
<proteinExistence type="predicted"/>
<accession>A0A9N9KFT6</accession>
<feature type="non-terminal residue" evidence="1">
    <location>
        <position position="41"/>
    </location>
</feature>
<sequence length="41" mass="4469">EDAFTSDTLIWIFGETFSGNALTLVELVTLISNFLEMGESG</sequence>